<dbReference type="InterPro" id="IPR033425">
    <property type="entry name" value="MASE3"/>
</dbReference>
<sequence length="751" mass="86266">MLNYMYQNKKITFVSFYSSILLLILSVFLMPYIESIFVSESRIIIHTVFEIFNIFISFSIFLYGWYAYPYILSKTSLWLPVIFFSIGTFGLLHMITFPGMPTFITESSEVKTGWFEMLVRLTQSTGIFLFVLFMLKDKKEKLIKKYWYILSTIGILLVSASIIFIFEDHLPLISINGESTVLRVAFYLTICFIYTLSFVLITKSMKKTKDYIYIYLIMGIFFLFLLNLLTLLYGGSQGYYNFLVHFLKVLGNMYIFIGFYSSKLQLTFLKKEEMEEDLNTTQGLLESFFENTPEGLLILDHQGHILRANKGFEKIMDIKESDVIGQDFKTILKNKDDLLEVLEQVLNGSNITDFEVLQQRENGETIYLMISLSNIHGKHTGNISAIIRDITEQKKYEHNLHEAKQELTDTIRQQQGIIFKYHKVEDSFIHTLCDGELLHKLWNSPNQMIGQMFIYPTGNKEFDQLLYHYQIAWDGRDVSFEWEWKEASLAVSLKPIIKETRVVEVVGSIIDITQLKKTEELLRKSEKLAVVGEMAAGVAHEIRNPLTTLKGFTQLLKGEVDSNRLSLLDLMMSELNRIEMITNEFMVIAKPQAIEYKANNLKDIVNQVLSFMEPQALLQNVNMNKQFIGTEPYVQCDENQLKQVFINIIKNAFEAMPNGGNLTVEIKESTNQNIAISIKDTGVGIPKEIIPKLCEPFYTLKEKGTGLGLMVSYRIIEAHKGTIEFASDVSKGTIVTVQLPLQAAEVPVSCL</sequence>
<dbReference type="PROSITE" id="PS50112">
    <property type="entry name" value="PAS"/>
    <property type="match status" value="1"/>
</dbReference>
<dbReference type="InterPro" id="IPR000014">
    <property type="entry name" value="PAS"/>
</dbReference>
<dbReference type="PROSITE" id="PS50109">
    <property type="entry name" value="HIS_KIN"/>
    <property type="match status" value="1"/>
</dbReference>
<feature type="transmembrane region" description="Helical" evidence="10">
    <location>
        <begin position="213"/>
        <end position="233"/>
    </location>
</feature>
<comment type="caution">
    <text evidence="14">The sequence shown here is derived from an EMBL/GenBank/DDBJ whole genome shotgun (WGS) entry which is preliminary data.</text>
</comment>
<feature type="domain" description="PAC" evidence="13">
    <location>
        <begin position="352"/>
        <end position="402"/>
    </location>
</feature>
<dbReference type="PRINTS" id="PR00344">
    <property type="entry name" value="BCTRLSENSOR"/>
</dbReference>
<protein>
    <recommendedName>
        <fullName evidence="2">histidine kinase</fullName>
        <ecNumber evidence="2">2.7.13.3</ecNumber>
    </recommendedName>
</protein>
<dbReference type="Gene3D" id="3.30.565.10">
    <property type="entry name" value="Histidine kinase-like ATPase, C-terminal domain"/>
    <property type="match status" value="1"/>
</dbReference>
<evidence type="ECO:0000259" key="13">
    <source>
        <dbReference type="PROSITE" id="PS50113"/>
    </source>
</evidence>
<keyword evidence="10" id="KW-1133">Transmembrane helix</keyword>
<dbReference type="PANTHER" id="PTHR43065">
    <property type="entry name" value="SENSOR HISTIDINE KINASE"/>
    <property type="match status" value="1"/>
</dbReference>
<dbReference type="Pfam" id="PF00512">
    <property type="entry name" value="HisKA"/>
    <property type="match status" value="1"/>
</dbReference>
<dbReference type="InterPro" id="IPR035965">
    <property type="entry name" value="PAS-like_dom_sf"/>
</dbReference>
<evidence type="ECO:0000256" key="7">
    <source>
        <dbReference type="ARBA" id="ARBA00022840"/>
    </source>
</evidence>
<accession>A0A5J5I3P5</accession>
<dbReference type="GO" id="GO:0005524">
    <property type="term" value="F:ATP binding"/>
    <property type="evidence" value="ECO:0007669"/>
    <property type="project" value="UniProtKB-KW"/>
</dbReference>
<evidence type="ECO:0000313" key="14">
    <source>
        <dbReference type="EMBL" id="KAA9028516.1"/>
    </source>
</evidence>
<keyword evidence="6" id="KW-0418">Kinase</keyword>
<dbReference type="InterPro" id="IPR004358">
    <property type="entry name" value="Sig_transdc_His_kin-like_C"/>
</dbReference>
<dbReference type="SMART" id="SM00387">
    <property type="entry name" value="HATPase_c"/>
    <property type="match status" value="1"/>
</dbReference>
<keyword evidence="15" id="KW-1185">Reference proteome</keyword>
<dbReference type="Pfam" id="PF02518">
    <property type="entry name" value="HATPase_c"/>
    <property type="match status" value="1"/>
</dbReference>
<name>A0A5J5I3P5_9BACI</name>
<keyword evidence="3" id="KW-0597">Phosphoprotein</keyword>
<evidence type="ECO:0000256" key="10">
    <source>
        <dbReference type="SAM" id="Phobius"/>
    </source>
</evidence>
<evidence type="ECO:0000313" key="15">
    <source>
        <dbReference type="Proteomes" id="UP000326671"/>
    </source>
</evidence>
<evidence type="ECO:0000256" key="3">
    <source>
        <dbReference type="ARBA" id="ARBA00022553"/>
    </source>
</evidence>
<dbReference type="Proteomes" id="UP000326671">
    <property type="component" value="Unassembled WGS sequence"/>
</dbReference>
<evidence type="ECO:0000256" key="1">
    <source>
        <dbReference type="ARBA" id="ARBA00000085"/>
    </source>
</evidence>
<dbReference type="InterPro" id="IPR003661">
    <property type="entry name" value="HisK_dim/P_dom"/>
</dbReference>
<dbReference type="PROSITE" id="PS50113">
    <property type="entry name" value="PAC"/>
    <property type="match status" value="1"/>
</dbReference>
<feature type="domain" description="Histidine kinase" evidence="11">
    <location>
        <begin position="537"/>
        <end position="743"/>
    </location>
</feature>
<dbReference type="CDD" id="cd00082">
    <property type="entry name" value="HisKA"/>
    <property type="match status" value="1"/>
</dbReference>
<feature type="transmembrane region" description="Helical" evidence="10">
    <location>
        <begin position="77"/>
        <end position="97"/>
    </location>
</feature>
<feature type="transmembrane region" description="Helical" evidence="10">
    <location>
        <begin position="181"/>
        <end position="201"/>
    </location>
</feature>
<keyword evidence="9" id="KW-0902">Two-component regulatory system</keyword>
<dbReference type="CDD" id="cd00130">
    <property type="entry name" value="PAS"/>
    <property type="match status" value="1"/>
</dbReference>
<evidence type="ECO:0000259" key="12">
    <source>
        <dbReference type="PROSITE" id="PS50112"/>
    </source>
</evidence>
<dbReference type="OrthoDB" id="9815750at2"/>
<dbReference type="EMBL" id="VYKL01000010">
    <property type="protein sequence ID" value="KAA9028516.1"/>
    <property type="molecule type" value="Genomic_DNA"/>
</dbReference>
<dbReference type="SUPFAM" id="SSF55785">
    <property type="entry name" value="PYP-like sensor domain (PAS domain)"/>
    <property type="match status" value="1"/>
</dbReference>
<dbReference type="AlphaFoldDB" id="A0A5J5I3P5"/>
<dbReference type="SUPFAM" id="SSF55874">
    <property type="entry name" value="ATPase domain of HSP90 chaperone/DNA topoisomerase II/histidine kinase"/>
    <property type="match status" value="1"/>
</dbReference>
<feature type="transmembrane region" description="Helical" evidence="10">
    <location>
        <begin position="43"/>
        <end position="65"/>
    </location>
</feature>
<dbReference type="SUPFAM" id="SSF47384">
    <property type="entry name" value="Homodimeric domain of signal transducing histidine kinase"/>
    <property type="match status" value="1"/>
</dbReference>
<proteinExistence type="predicted"/>
<dbReference type="SMART" id="SM00091">
    <property type="entry name" value="PAS"/>
    <property type="match status" value="1"/>
</dbReference>
<feature type="transmembrane region" description="Helical" evidence="10">
    <location>
        <begin position="12"/>
        <end position="31"/>
    </location>
</feature>
<dbReference type="PANTHER" id="PTHR43065:SF34">
    <property type="entry name" value="SPORULATION KINASE A"/>
    <property type="match status" value="1"/>
</dbReference>
<evidence type="ECO:0000256" key="8">
    <source>
        <dbReference type="ARBA" id="ARBA00022969"/>
    </source>
</evidence>
<comment type="catalytic activity">
    <reaction evidence="1">
        <text>ATP + protein L-histidine = ADP + protein N-phospho-L-histidine.</text>
        <dbReference type="EC" id="2.7.13.3"/>
    </reaction>
</comment>
<keyword evidence="10" id="KW-0812">Transmembrane</keyword>
<evidence type="ECO:0000256" key="5">
    <source>
        <dbReference type="ARBA" id="ARBA00022741"/>
    </source>
</evidence>
<keyword evidence="10" id="KW-0472">Membrane</keyword>
<feature type="transmembrane region" description="Helical" evidence="10">
    <location>
        <begin position="147"/>
        <end position="166"/>
    </location>
</feature>
<evidence type="ECO:0000256" key="4">
    <source>
        <dbReference type="ARBA" id="ARBA00022679"/>
    </source>
</evidence>
<reference evidence="14 15" key="1">
    <citation type="submission" date="2019-09" db="EMBL/GenBank/DDBJ databases">
        <title>Whole genome sequences of isolates from the Mars Exploration Rovers.</title>
        <authorList>
            <person name="Seuylemezian A."/>
            <person name="Vaishampayan P."/>
        </authorList>
    </citation>
    <scope>NUCLEOTIDE SEQUENCE [LARGE SCALE GENOMIC DNA]</scope>
    <source>
        <strain evidence="14 15">MER_TA_151</strain>
    </source>
</reference>
<dbReference type="Gene3D" id="3.30.450.20">
    <property type="entry name" value="PAS domain"/>
    <property type="match status" value="2"/>
</dbReference>
<dbReference type="FunFam" id="1.10.287.130:FF:000040">
    <property type="entry name" value="PAS domain-containing sensor histidine kinase"/>
    <property type="match status" value="1"/>
</dbReference>
<dbReference type="GO" id="GO:0000155">
    <property type="term" value="F:phosphorelay sensor kinase activity"/>
    <property type="evidence" value="ECO:0007669"/>
    <property type="project" value="InterPro"/>
</dbReference>
<dbReference type="Gene3D" id="1.10.287.130">
    <property type="match status" value="1"/>
</dbReference>
<feature type="domain" description="PAS" evidence="12">
    <location>
        <begin position="281"/>
        <end position="326"/>
    </location>
</feature>
<gene>
    <name evidence="14" type="ORF">F4V44_04395</name>
</gene>
<dbReference type="InterPro" id="IPR000700">
    <property type="entry name" value="PAS-assoc_C"/>
</dbReference>
<evidence type="ECO:0000256" key="2">
    <source>
        <dbReference type="ARBA" id="ARBA00012438"/>
    </source>
</evidence>
<dbReference type="Pfam" id="PF17159">
    <property type="entry name" value="MASE3"/>
    <property type="match status" value="1"/>
</dbReference>
<dbReference type="InterPro" id="IPR036890">
    <property type="entry name" value="HATPase_C_sf"/>
</dbReference>
<dbReference type="InterPro" id="IPR005467">
    <property type="entry name" value="His_kinase_dom"/>
</dbReference>
<dbReference type="InterPro" id="IPR036097">
    <property type="entry name" value="HisK_dim/P_sf"/>
</dbReference>
<evidence type="ECO:0000256" key="9">
    <source>
        <dbReference type="ARBA" id="ARBA00023012"/>
    </source>
</evidence>
<dbReference type="NCBIfam" id="TIGR00229">
    <property type="entry name" value="sensory_box"/>
    <property type="match status" value="1"/>
</dbReference>
<keyword evidence="4" id="KW-0808">Transferase</keyword>
<evidence type="ECO:0000259" key="11">
    <source>
        <dbReference type="PROSITE" id="PS50109"/>
    </source>
</evidence>
<organism evidence="14 15">
    <name type="scientific">Niallia endozanthoxylica</name>
    <dbReference type="NCBI Taxonomy" id="2036016"/>
    <lineage>
        <taxon>Bacteria</taxon>
        <taxon>Bacillati</taxon>
        <taxon>Bacillota</taxon>
        <taxon>Bacilli</taxon>
        <taxon>Bacillales</taxon>
        <taxon>Bacillaceae</taxon>
        <taxon>Niallia</taxon>
    </lineage>
</organism>
<feature type="transmembrane region" description="Helical" evidence="10">
    <location>
        <begin position="117"/>
        <end position="135"/>
    </location>
</feature>
<dbReference type="GO" id="GO:0030435">
    <property type="term" value="P:sporulation resulting in formation of a cellular spore"/>
    <property type="evidence" value="ECO:0007669"/>
    <property type="project" value="UniProtKB-KW"/>
</dbReference>
<keyword evidence="8" id="KW-0749">Sporulation</keyword>
<dbReference type="EC" id="2.7.13.3" evidence="2"/>
<dbReference type="InterPro" id="IPR003594">
    <property type="entry name" value="HATPase_dom"/>
</dbReference>
<keyword evidence="5" id="KW-0547">Nucleotide-binding</keyword>
<keyword evidence="7" id="KW-0067">ATP-binding</keyword>
<evidence type="ECO:0000256" key="6">
    <source>
        <dbReference type="ARBA" id="ARBA00022777"/>
    </source>
</evidence>
<dbReference type="Pfam" id="PF13426">
    <property type="entry name" value="PAS_9"/>
    <property type="match status" value="1"/>
</dbReference>
<dbReference type="SMART" id="SM00388">
    <property type="entry name" value="HisKA"/>
    <property type="match status" value="1"/>
</dbReference>